<evidence type="ECO:0000313" key="3">
    <source>
        <dbReference type="Proteomes" id="UP001060260"/>
    </source>
</evidence>
<accession>A0AA94Y7X0</accession>
<evidence type="ECO:0000313" key="2">
    <source>
        <dbReference type="EMBL" id="UVQ96619.1"/>
    </source>
</evidence>
<dbReference type="InterPro" id="IPR035953">
    <property type="entry name" value="Dextranase_N-ter"/>
</dbReference>
<keyword evidence="1" id="KW-0732">Signal</keyword>
<feature type="signal peptide" evidence="1">
    <location>
        <begin position="1"/>
        <end position="18"/>
    </location>
</feature>
<sequence>MKNILILLFALFAVALKADDRTVPGRTLSVTPQNALIHLPEFRKRSYKVFIQDEKGIWQPIEVRNALVSSFSKHPQIWNDWENQKLLRDTMSYALFVRDFAKNVKVRVEPCFRFRNVEIRPVSYGIDYKRVKGGIEFELTDASQKVSVEFDGDRAENLFCFPICRMWISLLRMFRTCFITGPGSMMLDVS</sequence>
<protein>
    <submittedName>
        <fullName evidence="2">Uncharacterized protein</fullName>
    </submittedName>
</protein>
<dbReference type="AlphaFoldDB" id="A0AA94Y7X0"/>
<dbReference type="Proteomes" id="UP001060260">
    <property type="component" value="Chromosome"/>
</dbReference>
<dbReference type="Gene3D" id="2.60.350.10">
    <property type="entry name" value="Dextranase, N-terminal"/>
    <property type="match status" value="1"/>
</dbReference>
<organism evidence="2 3">
    <name type="scientific">Bacteroides caccae</name>
    <dbReference type="NCBI Taxonomy" id="47678"/>
    <lineage>
        <taxon>Bacteria</taxon>
        <taxon>Pseudomonadati</taxon>
        <taxon>Bacteroidota</taxon>
        <taxon>Bacteroidia</taxon>
        <taxon>Bacteroidales</taxon>
        <taxon>Bacteroidaceae</taxon>
        <taxon>Bacteroides</taxon>
    </lineage>
</organism>
<evidence type="ECO:0000256" key="1">
    <source>
        <dbReference type="SAM" id="SignalP"/>
    </source>
</evidence>
<gene>
    <name evidence="2" type="ORF">NXW23_20470</name>
</gene>
<proteinExistence type="predicted"/>
<dbReference type="EMBL" id="CP103166">
    <property type="protein sequence ID" value="UVQ96619.1"/>
    <property type="molecule type" value="Genomic_DNA"/>
</dbReference>
<reference evidence="2" key="1">
    <citation type="submission" date="2022-08" db="EMBL/GenBank/DDBJ databases">
        <title>Genome Sequencing of Bacteroides fragilis Group Isolates with Nanopore Technology.</title>
        <authorList>
            <person name="Tisza M.J."/>
            <person name="Smith D."/>
            <person name="Dekker J.P."/>
        </authorList>
    </citation>
    <scope>NUCLEOTIDE SEQUENCE</scope>
    <source>
        <strain evidence="2">BFG-474</strain>
    </source>
</reference>
<feature type="chain" id="PRO_5041660257" evidence="1">
    <location>
        <begin position="19"/>
        <end position="190"/>
    </location>
</feature>
<name>A0AA94Y7X0_9BACE</name>